<dbReference type="EMBL" id="GEZM01037869">
    <property type="protein sequence ID" value="JAV81868.1"/>
    <property type="molecule type" value="Transcribed_RNA"/>
</dbReference>
<evidence type="ECO:0000313" key="5">
    <source>
        <dbReference type="EMBL" id="JAV81868.1"/>
    </source>
</evidence>
<sequence>MSTPISQIMNKTRARRSTITGNILRETQALRKFEISQIKKQIEILATFLPDFLIKIPHSKLNALHHFVGVFLFADISGFTALCEKYNKTGKGGTYRLTATLNAFVGAIVEVIYFYGGDVLKFSGDAFLALWKAEPDECLYRVIHQVIVCALFIQQHLGRFQTEVNVLLKAIGIISITRHLEMLSMRLKEQNVPVFPEMSLSLPMLGDIFPKKATRLHMAKEAM</sequence>
<dbReference type="CDD" id="cd07302">
    <property type="entry name" value="CHD"/>
    <property type="match status" value="1"/>
</dbReference>
<dbReference type="PANTHER" id="PTHR16305:SF28">
    <property type="entry name" value="GUANYLATE CYCLASE DOMAIN-CONTAINING PROTEIN"/>
    <property type="match status" value="1"/>
</dbReference>
<dbReference type="InterPro" id="IPR029787">
    <property type="entry name" value="Nucleotide_cyclase"/>
</dbReference>
<dbReference type="Gene3D" id="3.30.70.1230">
    <property type="entry name" value="Nucleotide cyclase"/>
    <property type="match status" value="1"/>
</dbReference>
<dbReference type="GO" id="GO:0005524">
    <property type="term" value="F:ATP binding"/>
    <property type="evidence" value="ECO:0007669"/>
    <property type="project" value="UniProtKB-KW"/>
</dbReference>
<dbReference type="GO" id="GO:0005737">
    <property type="term" value="C:cytoplasm"/>
    <property type="evidence" value="ECO:0007669"/>
    <property type="project" value="TreeGrafter"/>
</dbReference>
<keyword evidence="1" id="KW-0547">Nucleotide-binding</keyword>
<feature type="domain" description="Guanylate cyclase" evidence="4">
    <location>
        <begin position="70"/>
        <end position="130"/>
    </location>
</feature>
<keyword evidence="3" id="KW-0456">Lyase</keyword>
<dbReference type="AlphaFoldDB" id="A0A1Y1MA48"/>
<evidence type="ECO:0000259" key="4">
    <source>
        <dbReference type="PROSITE" id="PS50125"/>
    </source>
</evidence>
<protein>
    <recommendedName>
        <fullName evidence="4">Guanylate cyclase domain-containing protein</fullName>
    </recommendedName>
</protein>
<evidence type="ECO:0000256" key="3">
    <source>
        <dbReference type="ARBA" id="ARBA00023239"/>
    </source>
</evidence>
<dbReference type="PROSITE" id="PS50125">
    <property type="entry name" value="GUANYLATE_CYCLASE_2"/>
    <property type="match status" value="1"/>
</dbReference>
<keyword evidence="2" id="KW-0067">ATP-binding</keyword>
<evidence type="ECO:0000256" key="1">
    <source>
        <dbReference type="ARBA" id="ARBA00022741"/>
    </source>
</evidence>
<evidence type="ECO:0000256" key="2">
    <source>
        <dbReference type="ARBA" id="ARBA00022840"/>
    </source>
</evidence>
<dbReference type="GO" id="GO:0004016">
    <property type="term" value="F:adenylate cyclase activity"/>
    <property type="evidence" value="ECO:0007669"/>
    <property type="project" value="TreeGrafter"/>
</dbReference>
<reference evidence="5" key="1">
    <citation type="journal article" date="2016" name="Sci. Rep.">
        <title>Molecular characterization of firefly nuptial gifts: a multi-omics approach sheds light on postcopulatory sexual selection.</title>
        <authorList>
            <person name="Al-Wathiqui N."/>
            <person name="Fallon T.R."/>
            <person name="South A."/>
            <person name="Weng J.K."/>
            <person name="Lewis S.M."/>
        </authorList>
    </citation>
    <scope>NUCLEOTIDE SEQUENCE</scope>
</reference>
<accession>A0A1Y1MA48</accession>
<organism evidence="5">
    <name type="scientific">Photinus pyralis</name>
    <name type="common">Common eastern firefly</name>
    <name type="synonym">Lampyris pyralis</name>
    <dbReference type="NCBI Taxonomy" id="7054"/>
    <lineage>
        <taxon>Eukaryota</taxon>
        <taxon>Metazoa</taxon>
        <taxon>Ecdysozoa</taxon>
        <taxon>Arthropoda</taxon>
        <taxon>Hexapoda</taxon>
        <taxon>Insecta</taxon>
        <taxon>Pterygota</taxon>
        <taxon>Neoptera</taxon>
        <taxon>Endopterygota</taxon>
        <taxon>Coleoptera</taxon>
        <taxon>Polyphaga</taxon>
        <taxon>Elateriformia</taxon>
        <taxon>Elateroidea</taxon>
        <taxon>Lampyridae</taxon>
        <taxon>Lampyrinae</taxon>
        <taxon>Photinus</taxon>
    </lineage>
</organism>
<dbReference type="GO" id="GO:0035556">
    <property type="term" value="P:intracellular signal transduction"/>
    <property type="evidence" value="ECO:0007669"/>
    <property type="project" value="InterPro"/>
</dbReference>
<name>A0A1Y1MA48_PHOPY</name>
<dbReference type="GO" id="GO:0009190">
    <property type="term" value="P:cyclic nucleotide biosynthetic process"/>
    <property type="evidence" value="ECO:0007669"/>
    <property type="project" value="InterPro"/>
</dbReference>
<dbReference type="InterPro" id="IPR001054">
    <property type="entry name" value="A/G_cyclase"/>
</dbReference>
<proteinExistence type="predicted"/>
<dbReference type="SUPFAM" id="SSF55073">
    <property type="entry name" value="Nucleotide cyclase"/>
    <property type="match status" value="1"/>
</dbReference>
<dbReference type="PANTHER" id="PTHR16305">
    <property type="entry name" value="TESTICULAR SOLUBLE ADENYLYL CYCLASE"/>
    <property type="match status" value="1"/>
</dbReference>